<evidence type="ECO:0000313" key="1">
    <source>
        <dbReference type="EMBL" id="NMP21523.1"/>
    </source>
</evidence>
<reference evidence="1 2" key="1">
    <citation type="submission" date="2020-04" db="EMBL/GenBank/DDBJ databases">
        <authorList>
            <person name="Zhang R."/>
            <person name="Schippers A."/>
        </authorList>
    </citation>
    <scope>NUCLEOTIDE SEQUENCE [LARGE SCALE GENOMIC DNA]</scope>
    <source>
        <strain evidence="1 2">DSM 109850</strain>
    </source>
</reference>
<sequence>MRKCSGIEPGTWWPGYSIPPHVPYESFWSWIHKFAYQNQTSTDVIRQLFRAPMLGHRVTTRDLRDPAGWDLNRLQILWQRPAGEGFILDYLGATPPSIWRVMTWDHLRYCPACAEFGYHTPLFQVRGIGQCPIHEIQLDKACPRCRQVIPYQATPTAFWTPYGCPTCGHPLWPAMTEVGQPNVDVSLIMDTVWQWLQEARSKLWGIGATPLVRWQSQGSGANGGAEGLVSYWYQVHPPPVLGMVVDCGRTVQVVEWGGEGAANSYAMADGPAARQQALRTLYKAYARHWRRELRHHRSCIRLIVRHVQIVPTSACDWYTTDRVCPWAFAYILWRMYWNTFEEPGQIDRKRIKGRLHQFPQRRTVLADGYWGTQERCSERESASARWLAEHEATLMFSITRSACETLAAVMENAGQMVWDPHLVSDGLPAVSIKEHPSGTVRFYCWPSYGDEPPETQRRKVHRQTTQAQVLHIESVMRARIMAQVERLSLTRNGSRASPKSTHGILPWGLVE</sequence>
<dbReference type="Proteomes" id="UP000533476">
    <property type="component" value="Unassembled WGS sequence"/>
</dbReference>
<proteinExistence type="predicted"/>
<organism evidence="1 2">
    <name type="scientific">Sulfobacillus harzensis</name>
    <dbReference type="NCBI Taxonomy" id="2729629"/>
    <lineage>
        <taxon>Bacteria</taxon>
        <taxon>Bacillati</taxon>
        <taxon>Bacillota</taxon>
        <taxon>Clostridia</taxon>
        <taxon>Eubacteriales</taxon>
        <taxon>Clostridiales Family XVII. Incertae Sedis</taxon>
        <taxon>Sulfobacillus</taxon>
    </lineage>
</organism>
<protein>
    <recommendedName>
        <fullName evidence="3">TniQ protein</fullName>
    </recommendedName>
</protein>
<name>A0A7Y0L1U5_9FIRM</name>
<keyword evidence="2" id="KW-1185">Reference proteome</keyword>
<gene>
    <name evidence="1" type="ORF">HIJ39_04010</name>
</gene>
<comment type="caution">
    <text evidence="1">The sequence shown here is derived from an EMBL/GenBank/DDBJ whole genome shotgun (WGS) entry which is preliminary data.</text>
</comment>
<evidence type="ECO:0008006" key="3">
    <source>
        <dbReference type="Google" id="ProtNLM"/>
    </source>
</evidence>
<dbReference type="RefSeq" id="WP_169096960.1">
    <property type="nucleotide sequence ID" value="NZ_JABBVZ010000009.1"/>
</dbReference>
<evidence type="ECO:0000313" key="2">
    <source>
        <dbReference type="Proteomes" id="UP000533476"/>
    </source>
</evidence>
<dbReference type="EMBL" id="JABBVZ010000009">
    <property type="protein sequence ID" value="NMP21523.1"/>
    <property type="molecule type" value="Genomic_DNA"/>
</dbReference>
<accession>A0A7Y0L1U5</accession>
<dbReference type="AlphaFoldDB" id="A0A7Y0L1U5"/>